<name>D6SJW7_9BACT</name>
<keyword evidence="2" id="KW-1185">Reference proteome</keyword>
<organism evidence="1 2">
    <name type="scientific">Desulfonatronospira thiodismutans ASO3-1</name>
    <dbReference type="NCBI Taxonomy" id="555779"/>
    <lineage>
        <taxon>Bacteria</taxon>
        <taxon>Pseudomonadati</taxon>
        <taxon>Thermodesulfobacteriota</taxon>
        <taxon>Desulfovibrionia</taxon>
        <taxon>Desulfovibrionales</taxon>
        <taxon>Desulfonatronovibrionaceae</taxon>
        <taxon>Desulfonatronospira</taxon>
    </lineage>
</organism>
<proteinExistence type="predicted"/>
<dbReference type="EMBL" id="ACJN02000001">
    <property type="protein sequence ID" value="EFI36170.1"/>
    <property type="molecule type" value="Genomic_DNA"/>
</dbReference>
<gene>
    <name evidence="1" type="ORF">Dthio_PD3626</name>
</gene>
<evidence type="ECO:0000313" key="2">
    <source>
        <dbReference type="Proteomes" id="UP000005496"/>
    </source>
</evidence>
<reference evidence="1" key="1">
    <citation type="submission" date="2010-05" db="EMBL/GenBank/DDBJ databases">
        <title>The draft genome of Desulfonatronospira thiodismutans ASO3-1.</title>
        <authorList>
            <consortium name="US DOE Joint Genome Institute (JGI-PGF)"/>
            <person name="Lucas S."/>
            <person name="Copeland A."/>
            <person name="Lapidus A."/>
            <person name="Cheng J.-F."/>
            <person name="Bruce D."/>
            <person name="Goodwin L."/>
            <person name="Pitluck S."/>
            <person name="Chertkov O."/>
            <person name="Brettin T."/>
            <person name="Detter J.C."/>
            <person name="Han C."/>
            <person name="Land M.L."/>
            <person name="Hauser L."/>
            <person name="Kyrpides N."/>
            <person name="Mikhailova N."/>
            <person name="Muyzer G."/>
            <person name="Woyke T."/>
        </authorList>
    </citation>
    <scope>NUCLEOTIDE SEQUENCE [LARGE SCALE GENOMIC DNA]</scope>
    <source>
        <strain evidence="1">ASO3-1</strain>
    </source>
</reference>
<dbReference type="RefSeq" id="WP_008869292.1">
    <property type="nucleotide sequence ID" value="NZ_ACJN02000001.1"/>
</dbReference>
<accession>D6SJW7</accession>
<dbReference type="AlphaFoldDB" id="D6SJW7"/>
<protein>
    <submittedName>
        <fullName evidence="1">Uncharacterized protein</fullName>
    </submittedName>
</protein>
<evidence type="ECO:0000313" key="1">
    <source>
        <dbReference type="EMBL" id="EFI36170.1"/>
    </source>
</evidence>
<comment type="caution">
    <text evidence="1">The sequence shown here is derived from an EMBL/GenBank/DDBJ whole genome shotgun (WGS) entry which is preliminary data.</text>
</comment>
<sequence>MQTINPMDTGYSFRGFYIPAYMLDALERYIHQGQPPGDFLSAVISNDLTKAIARADDHNQVNLPAYIAYLHNEAPGVCWGSPEKMKTWIEAKKLKAA</sequence>
<dbReference type="Proteomes" id="UP000005496">
    <property type="component" value="Unassembled WGS sequence"/>
</dbReference>